<sequence length="109" mass="12313">MDISSTTKLQVELARSYPAGYYLQHVRVWISLGVVIFVFCSERIPWKAEITACIAAVLQVGTVHDVRRLFSIVSCGATKTGRKQQLQFNLILSCSHHVYRLAIFTDEPD</sequence>
<dbReference type="RefSeq" id="XP_068138999.1">
    <property type="nucleotide sequence ID" value="XM_068282898.1"/>
</dbReference>
<evidence type="ECO:0000313" key="1">
    <source>
        <dbReference type="EMBL" id="AOW04897.1"/>
    </source>
</evidence>
<dbReference type="VEuPathDB" id="FungiDB:YALI1_E04107g"/>
<dbReference type="GeneID" id="94583512"/>
<proteinExistence type="predicted"/>
<gene>
    <name evidence="1" type="ORF">YALI1_E04107g</name>
</gene>
<accession>A0A1D8NGZ1</accession>
<evidence type="ECO:0000313" key="2">
    <source>
        <dbReference type="Proteomes" id="UP000182444"/>
    </source>
</evidence>
<dbReference type="AlphaFoldDB" id="A0A1D8NGZ1"/>
<reference evidence="1 2" key="1">
    <citation type="journal article" date="2016" name="PLoS ONE">
        <title>Sequence Assembly of Yarrowia lipolytica Strain W29/CLIB89 Shows Transposable Element Diversity.</title>
        <authorList>
            <person name="Magnan C."/>
            <person name="Yu J."/>
            <person name="Chang I."/>
            <person name="Jahn E."/>
            <person name="Kanomata Y."/>
            <person name="Wu J."/>
            <person name="Zeller M."/>
            <person name="Oakes M."/>
            <person name="Baldi P."/>
            <person name="Sandmeyer S."/>
        </authorList>
    </citation>
    <scope>NUCLEOTIDE SEQUENCE [LARGE SCALE GENOMIC DNA]</scope>
    <source>
        <strain evidence="2">CLIB89(W29)</strain>
    </source>
</reference>
<dbReference type="EMBL" id="CP017557">
    <property type="protein sequence ID" value="AOW04897.1"/>
    <property type="molecule type" value="Genomic_DNA"/>
</dbReference>
<organism evidence="1 2">
    <name type="scientific">Yarrowia lipolytica</name>
    <name type="common">Candida lipolytica</name>
    <dbReference type="NCBI Taxonomy" id="4952"/>
    <lineage>
        <taxon>Eukaryota</taxon>
        <taxon>Fungi</taxon>
        <taxon>Dikarya</taxon>
        <taxon>Ascomycota</taxon>
        <taxon>Saccharomycotina</taxon>
        <taxon>Dipodascomycetes</taxon>
        <taxon>Dipodascales</taxon>
        <taxon>Dipodascales incertae sedis</taxon>
        <taxon>Yarrowia</taxon>
    </lineage>
</organism>
<protein>
    <submittedName>
        <fullName evidence="1">Uncharacterized protein</fullName>
    </submittedName>
</protein>
<name>A0A1D8NGZ1_YARLL</name>
<dbReference type="Proteomes" id="UP000182444">
    <property type="component" value="Chromosome 1E"/>
</dbReference>